<dbReference type="InterPro" id="IPR003406">
    <property type="entry name" value="Glyco_trans_14"/>
</dbReference>
<keyword evidence="2" id="KW-0328">Glycosyltransferase</keyword>
<dbReference type="RefSeq" id="WP_202956266.1">
    <property type="nucleotide sequence ID" value="NZ_JAPCID010000007.1"/>
</dbReference>
<keyword evidence="5" id="KW-0325">Glycoprotein</keyword>
<evidence type="ECO:0000313" key="7">
    <source>
        <dbReference type="Proteomes" id="UP001147700"/>
    </source>
</evidence>
<comment type="subcellular location">
    <subcellularLocation>
        <location evidence="1">Membrane</location>
        <topology evidence="1">Single-pass type II membrane protein</topology>
    </subcellularLocation>
</comment>
<name>A0ABT4RFG1_9ACTN</name>
<evidence type="ECO:0000313" key="6">
    <source>
        <dbReference type="EMBL" id="MDA0137106.1"/>
    </source>
</evidence>
<comment type="caution">
    <text evidence="6">The sequence shown here is derived from an EMBL/GenBank/DDBJ whole genome shotgun (WGS) entry which is preliminary data.</text>
</comment>
<evidence type="ECO:0000256" key="1">
    <source>
        <dbReference type="ARBA" id="ARBA00004606"/>
    </source>
</evidence>
<keyword evidence="3" id="KW-0808">Transferase</keyword>
<evidence type="ECO:0000256" key="3">
    <source>
        <dbReference type="ARBA" id="ARBA00022679"/>
    </source>
</evidence>
<evidence type="ECO:0000256" key="4">
    <source>
        <dbReference type="ARBA" id="ARBA00023136"/>
    </source>
</evidence>
<accession>A0ABT4RFG1</accession>
<protein>
    <submittedName>
        <fullName evidence="6">Beta-1,6-N-acetylglucosaminyltransferase</fullName>
    </submittedName>
</protein>
<dbReference type="Pfam" id="PF02485">
    <property type="entry name" value="Branch"/>
    <property type="match status" value="1"/>
</dbReference>
<dbReference type="Proteomes" id="UP001147700">
    <property type="component" value="Unassembled WGS sequence"/>
</dbReference>
<evidence type="ECO:0000256" key="2">
    <source>
        <dbReference type="ARBA" id="ARBA00022676"/>
    </source>
</evidence>
<organism evidence="6 7">
    <name type="scientific">Solirubrobacter deserti</name>
    <dbReference type="NCBI Taxonomy" id="2282478"/>
    <lineage>
        <taxon>Bacteria</taxon>
        <taxon>Bacillati</taxon>
        <taxon>Actinomycetota</taxon>
        <taxon>Thermoleophilia</taxon>
        <taxon>Solirubrobacterales</taxon>
        <taxon>Solirubrobacteraceae</taxon>
        <taxon>Solirubrobacter</taxon>
    </lineage>
</organism>
<evidence type="ECO:0000256" key="5">
    <source>
        <dbReference type="ARBA" id="ARBA00023180"/>
    </source>
</evidence>
<proteinExistence type="predicted"/>
<dbReference type="EMBL" id="JAPCID010000007">
    <property type="protein sequence ID" value="MDA0137106.1"/>
    <property type="molecule type" value="Genomic_DNA"/>
</dbReference>
<reference evidence="6" key="1">
    <citation type="submission" date="2022-10" db="EMBL/GenBank/DDBJ databases">
        <title>The WGS of Solirubrobacter sp. CPCC 204708.</title>
        <authorList>
            <person name="Jiang Z."/>
        </authorList>
    </citation>
    <scope>NUCLEOTIDE SEQUENCE</scope>
    <source>
        <strain evidence="6">CPCC 204708</strain>
    </source>
</reference>
<sequence>MTTVYVVLSHQYPDQVLRLVRTLRRGSPACTIVLHHDDRRTRVDEAALRALGVERVLPATPVGWGGPTQLQALRRSLRQALRGRFEWLTVISGQDYPLRPLADIERRWRESGFDAFVEGAPVAPPAWTRGETDEFGRRYFYRYRQVRPPGRAVRRAVAAARPLLTLRDMPWGTAIGLRRRGPGVTVRRGTDWLTLSRRAAELVAEPPAALLRYYERAIVPTESLPHTALYASGLRLSGDPLRFSTWSPGAAHPAVLGREDLDAMLASGADFARKFEPGAPVLDELDRVVLG</sequence>
<keyword evidence="7" id="KW-1185">Reference proteome</keyword>
<gene>
    <name evidence="6" type="ORF">OJ962_06325</name>
</gene>
<keyword evidence="4" id="KW-0472">Membrane</keyword>